<name>A0A2N0NFT5_9GLOM</name>
<evidence type="ECO:0000256" key="1">
    <source>
        <dbReference type="SAM" id="MobiDB-lite"/>
    </source>
</evidence>
<organism evidence="3 4">
    <name type="scientific">Rhizophagus irregularis</name>
    <dbReference type="NCBI Taxonomy" id="588596"/>
    <lineage>
        <taxon>Eukaryota</taxon>
        <taxon>Fungi</taxon>
        <taxon>Fungi incertae sedis</taxon>
        <taxon>Mucoromycota</taxon>
        <taxon>Glomeromycotina</taxon>
        <taxon>Glomeromycetes</taxon>
        <taxon>Glomerales</taxon>
        <taxon>Glomeraceae</taxon>
        <taxon>Rhizophagus</taxon>
    </lineage>
</organism>
<comment type="caution">
    <text evidence="3">The sequence shown here is derived from an EMBL/GenBank/DDBJ whole genome shotgun (WGS) entry which is preliminary data.</text>
</comment>
<evidence type="ECO:0000313" key="3">
    <source>
        <dbReference type="EMBL" id="PKB93452.1"/>
    </source>
</evidence>
<dbReference type="Proteomes" id="UP000232722">
    <property type="component" value="Unassembled WGS sequence"/>
</dbReference>
<dbReference type="EMBL" id="LLXJ01008009">
    <property type="protein sequence ID" value="PKB93452.1"/>
    <property type="molecule type" value="Genomic_DNA"/>
</dbReference>
<protein>
    <submittedName>
        <fullName evidence="3">Uncharacterized protein</fullName>
    </submittedName>
</protein>
<accession>A0A2N0NFT5</accession>
<gene>
    <name evidence="3" type="ORF">RhiirA5_441252</name>
</gene>
<keyword evidence="2" id="KW-0812">Transmembrane</keyword>
<reference evidence="3 4" key="2">
    <citation type="submission" date="2017-09" db="EMBL/GenBank/DDBJ databases">
        <title>Extensive intraspecific genome diversity in a model arbuscular mycorrhizal fungus.</title>
        <authorList>
            <person name="Chen E.C."/>
            <person name="Morin E."/>
            <person name="Beaudet D."/>
            <person name="Noel J."/>
            <person name="Ndikumana S."/>
            <person name="Charron P."/>
            <person name="St-Onge C."/>
            <person name="Giorgi J."/>
            <person name="Grigoriev I.V."/>
            <person name="Roux C."/>
            <person name="Martin F.M."/>
            <person name="Corradi N."/>
        </authorList>
    </citation>
    <scope>NUCLEOTIDE SEQUENCE [LARGE SCALE GENOMIC DNA]</scope>
    <source>
        <strain evidence="3 4">A5</strain>
    </source>
</reference>
<evidence type="ECO:0000313" key="4">
    <source>
        <dbReference type="Proteomes" id="UP000232722"/>
    </source>
</evidence>
<feature type="transmembrane region" description="Helical" evidence="2">
    <location>
        <begin position="48"/>
        <end position="69"/>
    </location>
</feature>
<sequence length="70" mass="7915">MGRKNEGEKGGERNGKGERKRKGENEMGRENEREKGKETKWEWERLNFFRYTAAGAASAAPAAVIISNIM</sequence>
<reference evidence="3 4" key="1">
    <citation type="submission" date="2016-04" db="EMBL/GenBank/DDBJ databases">
        <title>Genome analyses suggest a sexual origin of heterokaryosis in a supposedly ancient asexual fungus.</title>
        <authorList>
            <person name="Ropars J."/>
            <person name="Sedzielewska K."/>
            <person name="Noel J."/>
            <person name="Charron P."/>
            <person name="Farinelli L."/>
            <person name="Marton T."/>
            <person name="Kruger M."/>
            <person name="Pelin A."/>
            <person name="Brachmann A."/>
            <person name="Corradi N."/>
        </authorList>
    </citation>
    <scope>NUCLEOTIDE SEQUENCE [LARGE SCALE GENOMIC DNA]</scope>
    <source>
        <strain evidence="3 4">A5</strain>
    </source>
</reference>
<evidence type="ECO:0000256" key="2">
    <source>
        <dbReference type="SAM" id="Phobius"/>
    </source>
</evidence>
<proteinExistence type="predicted"/>
<keyword evidence="2" id="KW-1133">Transmembrane helix</keyword>
<feature type="region of interest" description="Disordered" evidence="1">
    <location>
        <begin position="1"/>
        <end position="38"/>
    </location>
</feature>
<keyword evidence="2" id="KW-0472">Membrane</keyword>
<dbReference type="AlphaFoldDB" id="A0A2N0NFT5"/>